<evidence type="ECO:0000256" key="3">
    <source>
        <dbReference type="ARBA" id="ARBA00022475"/>
    </source>
</evidence>
<evidence type="ECO:0000256" key="4">
    <source>
        <dbReference type="ARBA" id="ARBA00022692"/>
    </source>
</evidence>
<dbReference type="GO" id="GO:0008320">
    <property type="term" value="F:protein transmembrane transporter activity"/>
    <property type="evidence" value="ECO:0007669"/>
    <property type="project" value="UniProtKB-UniRule"/>
</dbReference>
<evidence type="ECO:0000256" key="6">
    <source>
        <dbReference type="ARBA" id="ARBA00022989"/>
    </source>
</evidence>
<dbReference type="GO" id="GO:0043952">
    <property type="term" value="P:protein transport by the Sec complex"/>
    <property type="evidence" value="ECO:0007669"/>
    <property type="project" value="UniProtKB-UniRule"/>
</dbReference>
<comment type="similarity">
    <text evidence="9">Belongs to the SecE/SEC61-gamma family.</text>
</comment>
<dbReference type="Proteomes" id="UP000179368">
    <property type="component" value="Unassembled WGS sequence"/>
</dbReference>
<proteinExistence type="inferred from homology"/>
<dbReference type="AlphaFoldDB" id="A0A1F6BSN1"/>
<keyword evidence="4 9" id="KW-0812">Transmembrane</keyword>
<dbReference type="NCBIfam" id="TIGR00964">
    <property type="entry name" value="secE_bact"/>
    <property type="match status" value="1"/>
</dbReference>
<evidence type="ECO:0000256" key="5">
    <source>
        <dbReference type="ARBA" id="ARBA00022927"/>
    </source>
</evidence>
<keyword evidence="6 9" id="KW-1133">Transmembrane helix</keyword>
<accession>A0A1F6BSN1</accession>
<evidence type="ECO:0000256" key="9">
    <source>
        <dbReference type="HAMAP-Rule" id="MF_00422"/>
    </source>
</evidence>
<feature type="transmembrane region" description="Helical" evidence="9">
    <location>
        <begin position="30"/>
        <end position="56"/>
    </location>
</feature>
<dbReference type="PANTHER" id="PTHR33910">
    <property type="entry name" value="PROTEIN TRANSLOCASE SUBUNIT SECE"/>
    <property type="match status" value="1"/>
</dbReference>
<comment type="caution">
    <text evidence="10">The sequence shown here is derived from an EMBL/GenBank/DDBJ whole genome shotgun (WGS) entry which is preliminary data.</text>
</comment>
<dbReference type="PROSITE" id="PS01067">
    <property type="entry name" value="SECE_SEC61G"/>
    <property type="match status" value="1"/>
</dbReference>
<evidence type="ECO:0000313" key="10">
    <source>
        <dbReference type="EMBL" id="OGG39969.1"/>
    </source>
</evidence>
<organism evidence="10 11">
    <name type="scientific">Candidatus Jorgensenbacteria bacterium GWA1_49_17</name>
    <dbReference type="NCBI Taxonomy" id="1798467"/>
    <lineage>
        <taxon>Bacteria</taxon>
        <taxon>Candidatus Joergenseniibacteriota</taxon>
    </lineage>
</organism>
<keyword evidence="3 9" id="KW-1003">Cell membrane</keyword>
<dbReference type="HAMAP" id="MF_00422">
    <property type="entry name" value="SecE"/>
    <property type="match status" value="1"/>
</dbReference>
<keyword evidence="7 9" id="KW-0811">Translocation</keyword>
<dbReference type="GO" id="GO:0005886">
    <property type="term" value="C:plasma membrane"/>
    <property type="evidence" value="ECO:0007669"/>
    <property type="project" value="UniProtKB-SubCell"/>
</dbReference>
<dbReference type="Gene3D" id="1.20.5.1030">
    <property type="entry name" value="Preprotein translocase secy subunit"/>
    <property type="match status" value="1"/>
</dbReference>
<protein>
    <recommendedName>
        <fullName evidence="9">Protein translocase subunit SecE</fullName>
    </recommendedName>
</protein>
<keyword evidence="2 9" id="KW-0813">Transport</keyword>
<comment type="subcellular location">
    <subcellularLocation>
        <location evidence="9">Cell membrane</location>
        <topology evidence="9">Single-pass membrane protein</topology>
    </subcellularLocation>
    <subcellularLocation>
        <location evidence="1">Membrane</location>
    </subcellularLocation>
</comment>
<comment type="function">
    <text evidence="9">Essential subunit of the Sec protein translocation channel SecYEG. Clamps together the 2 halves of SecY. May contact the channel plug during translocation.</text>
</comment>
<name>A0A1F6BSN1_9BACT</name>
<keyword evidence="8 9" id="KW-0472">Membrane</keyword>
<evidence type="ECO:0000313" key="11">
    <source>
        <dbReference type="Proteomes" id="UP000179368"/>
    </source>
</evidence>
<reference evidence="10 11" key="1">
    <citation type="journal article" date="2016" name="Nat. Commun.">
        <title>Thousands of microbial genomes shed light on interconnected biogeochemical processes in an aquifer system.</title>
        <authorList>
            <person name="Anantharaman K."/>
            <person name="Brown C.T."/>
            <person name="Hug L.A."/>
            <person name="Sharon I."/>
            <person name="Castelle C.J."/>
            <person name="Probst A.J."/>
            <person name="Thomas B.C."/>
            <person name="Singh A."/>
            <person name="Wilkins M.J."/>
            <person name="Karaoz U."/>
            <person name="Brodie E.L."/>
            <person name="Williams K.H."/>
            <person name="Hubbard S.S."/>
            <person name="Banfield J.F."/>
        </authorList>
    </citation>
    <scope>NUCLEOTIDE SEQUENCE [LARGE SCALE GENOMIC DNA]</scope>
</reference>
<evidence type="ECO:0000256" key="8">
    <source>
        <dbReference type="ARBA" id="ARBA00023136"/>
    </source>
</evidence>
<dbReference type="InterPro" id="IPR001901">
    <property type="entry name" value="Translocase_SecE/Sec61-g"/>
</dbReference>
<dbReference type="GO" id="GO:0065002">
    <property type="term" value="P:intracellular protein transmembrane transport"/>
    <property type="evidence" value="ECO:0007669"/>
    <property type="project" value="UniProtKB-UniRule"/>
</dbReference>
<keyword evidence="5 9" id="KW-0653">Protein transport</keyword>
<evidence type="ECO:0000256" key="2">
    <source>
        <dbReference type="ARBA" id="ARBA00022448"/>
    </source>
</evidence>
<evidence type="ECO:0000256" key="7">
    <source>
        <dbReference type="ARBA" id="ARBA00023010"/>
    </source>
</evidence>
<comment type="subunit">
    <text evidence="9">Component of the Sec protein translocase complex. Heterotrimer consisting of SecY, SecE and SecG subunits. The heterotrimers can form oligomers, although 1 heterotrimer is thought to be able to translocate proteins. Interacts with the ribosome. Interacts with SecDF, and other proteins may be involved. Interacts with SecA.</text>
</comment>
<sequence length="61" mass="7216">MLSKIKLFLEESRRELKRVNWPSRQETTRYTLFVIGFSIVVAIFLGLLDFIFLQLLEGLII</sequence>
<dbReference type="InterPro" id="IPR005807">
    <property type="entry name" value="SecE_bac"/>
</dbReference>
<dbReference type="GO" id="GO:0009306">
    <property type="term" value="P:protein secretion"/>
    <property type="evidence" value="ECO:0007669"/>
    <property type="project" value="UniProtKB-UniRule"/>
</dbReference>
<gene>
    <name evidence="9" type="primary">secE</name>
    <name evidence="10" type="ORF">A2116_01970</name>
</gene>
<dbReference type="PANTHER" id="PTHR33910:SF1">
    <property type="entry name" value="PROTEIN TRANSLOCASE SUBUNIT SECE"/>
    <property type="match status" value="1"/>
</dbReference>
<dbReference type="GO" id="GO:0006605">
    <property type="term" value="P:protein targeting"/>
    <property type="evidence" value="ECO:0007669"/>
    <property type="project" value="UniProtKB-UniRule"/>
</dbReference>
<dbReference type="EMBL" id="MFKG01000035">
    <property type="protein sequence ID" value="OGG39969.1"/>
    <property type="molecule type" value="Genomic_DNA"/>
</dbReference>
<dbReference type="Pfam" id="PF00584">
    <property type="entry name" value="SecE"/>
    <property type="match status" value="1"/>
</dbReference>
<dbReference type="InterPro" id="IPR038379">
    <property type="entry name" value="SecE_sf"/>
</dbReference>
<evidence type="ECO:0000256" key="1">
    <source>
        <dbReference type="ARBA" id="ARBA00004370"/>
    </source>
</evidence>